<name>A0A7S0NU30_9EUKA</name>
<dbReference type="EMBL" id="HBER01018190">
    <property type="protein sequence ID" value="CAD8533914.1"/>
    <property type="molecule type" value="Transcribed_RNA"/>
</dbReference>
<feature type="region of interest" description="Disordered" evidence="1">
    <location>
        <begin position="72"/>
        <end position="150"/>
    </location>
</feature>
<feature type="compositionally biased region" description="Low complexity" evidence="1">
    <location>
        <begin position="124"/>
        <end position="136"/>
    </location>
</feature>
<feature type="compositionally biased region" description="Polar residues" evidence="1">
    <location>
        <begin position="139"/>
        <end position="150"/>
    </location>
</feature>
<evidence type="ECO:0000256" key="1">
    <source>
        <dbReference type="SAM" id="MobiDB-lite"/>
    </source>
</evidence>
<organism evidence="2">
    <name type="scientific">Calcidiscus leptoporus</name>
    <dbReference type="NCBI Taxonomy" id="127549"/>
    <lineage>
        <taxon>Eukaryota</taxon>
        <taxon>Haptista</taxon>
        <taxon>Haptophyta</taxon>
        <taxon>Prymnesiophyceae</taxon>
        <taxon>Coccolithales</taxon>
        <taxon>Calcidiscaceae</taxon>
        <taxon>Calcidiscus</taxon>
    </lineage>
</organism>
<proteinExistence type="predicted"/>
<reference evidence="2" key="1">
    <citation type="submission" date="2021-01" db="EMBL/GenBank/DDBJ databases">
        <authorList>
            <person name="Corre E."/>
            <person name="Pelletier E."/>
            <person name="Niang G."/>
            <person name="Scheremetjew M."/>
            <person name="Finn R."/>
            <person name="Kale V."/>
            <person name="Holt S."/>
            <person name="Cochrane G."/>
            <person name="Meng A."/>
            <person name="Brown T."/>
            <person name="Cohen L."/>
        </authorList>
    </citation>
    <scope>NUCLEOTIDE SEQUENCE</scope>
    <source>
        <strain evidence="2">RCC1130</strain>
    </source>
</reference>
<accession>A0A7S0NU30</accession>
<evidence type="ECO:0000313" key="2">
    <source>
        <dbReference type="EMBL" id="CAD8533914.1"/>
    </source>
</evidence>
<feature type="compositionally biased region" description="Basic and acidic residues" evidence="1">
    <location>
        <begin position="93"/>
        <end position="102"/>
    </location>
</feature>
<gene>
    <name evidence="2" type="ORF">CLEP1334_LOCUS9169</name>
</gene>
<sequence length="150" mass="16406">MCKYVRREEHASRGGVAVRARYGLVRPRTQPCRCGAQGVLLREVSAEAMRRRVFPPDRFSNMVELLDARFCSLPPSHPPSRPSHPPSVLSLADRSERRESHPPSRTTSHGSRPSEPAPPQHTRAQPAALASGPAALVSREQSASVELATS</sequence>
<protein>
    <submittedName>
        <fullName evidence="2">Uncharacterized protein</fullName>
    </submittedName>
</protein>
<feature type="compositionally biased region" description="Pro residues" evidence="1">
    <location>
        <begin position="75"/>
        <end position="85"/>
    </location>
</feature>
<dbReference type="AlphaFoldDB" id="A0A7S0NU30"/>